<dbReference type="SUPFAM" id="SSF53335">
    <property type="entry name" value="S-adenosyl-L-methionine-dependent methyltransferases"/>
    <property type="match status" value="1"/>
</dbReference>
<dbReference type="GO" id="GO:0031167">
    <property type="term" value="P:rRNA methylation"/>
    <property type="evidence" value="ECO:0007669"/>
    <property type="project" value="InterPro"/>
</dbReference>
<dbReference type="RefSeq" id="WP_127342463.1">
    <property type="nucleotide sequence ID" value="NZ_RJJX01000002.1"/>
</dbReference>
<dbReference type="Gene3D" id="3.40.50.150">
    <property type="entry name" value="Vaccinia Virus protein VP39"/>
    <property type="match status" value="1"/>
</dbReference>
<sequence>MRIVSGTHKGRRIHPDKNFKARPTTDFAKENLFNVLHNLVDFEDLIVLDLFGGTGGISYEFASRGAKSVICVELDHKHFLFIQKTIGELELDQILPIRSNVFRFLKTCHQKFDMIFADPPYDLKDLESIPDLIIEKDLLNAEGILIVEHSSKNDFSNHPSFMEKRTYGSVNFSFFQCSAKKE</sequence>
<dbReference type="AlphaFoldDB" id="A0A434AYJ4"/>
<reference evidence="3 4" key="1">
    <citation type="submission" date="2018-11" db="EMBL/GenBank/DDBJ databases">
        <title>Parancylomarina longa gen. nov., sp. nov., isolated from sediments of southern Okinawa.</title>
        <authorList>
            <person name="Fu T."/>
        </authorList>
    </citation>
    <scope>NUCLEOTIDE SEQUENCE [LARGE SCALE GENOMIC DNA]</scope>
    <source>
        <strain evidence="3 4">T3-2 S1-C</strain>
    </source>
</reference>
<dbReference type="GO" id="GO:0008168">
    <property type="term" value="F:methyltransferase activity"/>
    <property type="evidence" value="ECO:0007669"/>
    <property type="project" value="UniProtKB-KW"/>
</dbReference>
<evidence type="ECO:0000256" key="1">
    <source>
        <dbReference type="ARBA" id="ARBA00022603"/>
    </source>
</evidence>
<dbReference type="Pfam" id="PF03602">
    <property type="entry name" value="Cons_hypoth95"/>
    <property type="match status" value="1"/>
</dbReference>
<dbReference type="PROSITE" id="PS00092">
    <property type="entry name" value="N6_MTASE"/>
    <property type="match status" value="1"/>
</dbReference>
<gene>
    <name evidence="3" type="ORF">DLK05_02820</name>
</gene>
<keyword evidence="2 3" id="KW-0808">Transferase</keyword>
<evidence type="ECO:0000313" key="4">
    <source>
        <dbReference type="Proteomes" id="UP000282985"/>
    </source>
</evidence>
<dbReference type="InterPro" id="IPR029063">
    <property type="entry name" value="SAM-dependent_MTases_sf"/>
</dbReference>
<protein>
    <submittedName>
        <fullName evidence="3">16S rRNA (Guanine(966)-N(2))-methyltransferase RsmD</fullName>
    </submittedName>
</protein>
<dbReference type="InterPro" id="IPR004398">
    <property type="entry name" value="RNA_MeTrfase_RsmD"/>
</dbReference>
<dbReference type="Proteomes" id="UP000282985">
    <property type="component" value="Unassembled WGS sequence"/>
</dbReference>
<keyword evidence="1 3" id="KW-0489">Methyltransferase</keyword>
<dbReference type="EMBL" id="RJJX01000002">
    <property type="protein sequence ID" value="RUT79641.1"/>
    <property type="molecule type" value="Genomic_DNA"/>
</dbReference>
<proteinExistence type="predicted"/>
<keyword evidence="4" id="KW-1185">Reference proteome</keyword>
<dbReference type="PIRSF" id="PIRSF004553">
    <property type="entry name" value="CHP00095"/>
    <property type="match status" value="1"/>
</dbReference>
<evidence type="ECO:0000313" key="3">
    <source>
        <dbReference type="EMBL" id="RUT79641.1"/>
    </source>
</evidence>
<dbReference type="PANTHER" id="PTHR43542:SF1">
    <property type="entry name" value="METHYLTRANSFERASE"/>
    <property type="match status" value="1"/>
</dbReference>
<accession>A0A434AYJ4</accession>
<dbReference type="InterPro" id="IPR002052">
    <property type="entry name" value="DNA_methylase_N6_adenine_CS"/>
</dbReference>
<dbReference type="GO" id="GO:0003676">
    <property type="term" value="F:nucleic acid binding"/>
    <property type="evidence" value="ECO:0007669"/>
    <property type="project" value="InterPro"/>
</dbReference>
<organism evidence="3 4">
    <name type="scientific">Ancylomarina longa</name>
    <dbReference type="NCBI Taxonomy" id="2487017"/>
    <lineage>
        <taxon>Bacteria</taxon>
        <taxon>Pseudomonadati</taxon>
        <taxon>Bacteroidota</taxon>
        <taxon>Bacteroidia</taxon>
        <taxon>Marinilabiliales</taxon>
        <taxon>Marinifilaceae</taxon>
        <taxon>Ancylomarina</taxon>
    </lineage>
</organism>
<dbReference type="CDD" id="cd02440">
    <property type="entry name" value="AdoMet_MTases"/>
    <property type="match status" value="1"/>
</dbReference>
<dbReference type="PANTHER" id="PTHR43542">
    <property type="entry name" value="METHYLTRANSFERASE"/>
    <property type="match status" value="1"/>
</dbReference>
<evidence type="ECO:0000256" key="2">
    <source>
        <dbReference type="ARBA" id="ARBA00022679"/>
    </source>
</evidence>
<comment type="caution">
    <text evidence="3">The sequence shown here is derived from an EMBL/GenBank/DDBJ whole genome shotgun (WGS) entry which is preliminary data.</text>
</comment>
<name>A0A434AYJ4_9BACT</name>
<dbReference type="OrthoDB" id="9803017at2"/>